<evidence type="ECO:0000313" key="2">
    <source>
        <dbReference type="EMBL" id="KAF0327756.1"/>
    </source>
</evidence>
<evidence type="ECO:0000256" key="1">
    <source>
        <dbReference type="SAM" id="MobiDB-lite"/>
    </source>
</evidence>
<comment type="caution">
    <text evidence="2">The sequence shown here is derived from an EMBL/GenBank/DDBJ whole genome shotgun (WGS) entry which is preliminary data.</text>
</comment>
<sequence>MQRISIPAGSPPGFSNGFPLIGRSRTLHTCRRDPCQDAPHRPRRLQSLPGQLRLQYGQSLTSTLGHLIGASFPISLFVEVEGEPASQPAQPHSNPRRPPQTSPR</sequence>
<reference evidence="2 3" key="1">
    <citation type="submission" date="2019-12" db="EMBL/GenBank/DDBJ databases">
        <title>A genome sequence resource for the geographically widespread anthracnose pathogen Colletotrichum asianum.</title>
        <authorList>
            <person name="Meng Y."/>
        </authorList>
    </citation>
    <scope>NUCLEOTIDE SEQUENCE [LARGE SCALE GENOMIC DNA]</scope>
    <source>
        <strain evidence="2 3">ICMP 18580</strain>
    </source>
</reference>
<protein>
    <submittedName>
        <fullName evidence="2">Uncharacterized protein</fullName>
    </submittedName>
</protein>
<dbReference type="EMBL" id="WOWK01000021">
    <property type="protein sequence ID" value="KAF0327756.1"/>
    <property type="molecule type" value="Genomic_DNA"/>
</dbReference>
<organism evidence="2 3">
    <name type="scientific">Colletotrichum asianum</name>
    <dbReference type="NCBI Taxonomy" id="702518"/>
    <lineage>
        <taxon>Eukaryota</taxon>
        <taxon>Fungi</taxon>
        <taxon>Dikarya</taxon>
        <taxon>Ascomycota</taxon>
        <taxon>Pezizomycotina</taxon>
        <taxon>Sordariomycetes</taxon>
        <taxon>Hypocreomycetidae</taxon>
        <taxon>Glomerellales</taxon>
        <taxon>Glomerellaceae</taxon>
        <taxon>Colletotrichum</taxon>
        <taxon>Colletotrichum gloeosporioides species complex</taxon>
    </lineage>
</organism>
<feature type="region of interest" description="Disordered" evidence="1">
    <location>
        <begin position="1"/>
        <end position="20"/>
    </location>
</feature>
<accession>A0A8H3WL27</accession>
<name>A0A8H3WL27_9PEZI</name>
<proteinExistence type="predicted"/>
<gene>
    <name evidence="2" type="ORF">GQ607_004965</name>
</gene>
<feature type="region of interest" description="Disordered" evidence="1">
    <location>
        <begin position="82"/>
        <end position="104"/>
    </location>
</feature>
<evidence type="ECO:0000313" key="3">
    <source>
        <dbReference type="Proteomes" id="UP000434172"/>
    </source>
</evidence>
<dbReference type="AlphaFoldDB" id="A0A8H3WL27"/>
<dbReference type="Proteomes" id="UP000434172">
    <property type="component" value="Unassembled WGS sequence"/>
</dbReference>
<keyword evidence="3" id="KW-1185">Reference proteome</keyword>